<accession>A0ABS2MMV7</accession>
<dbReference type="CDD" id="cd24034">
    <property type="entry name" value="ASKHA_NBD_O66634-like_rpt1"/>
    <property type="match status" value="1"/>
</dbReference>
<evidence type="ECO:0000313" key="2">
    <source>
        <dbReference type="EMBL" id="MBM7560657.1"/>
    </source>
</evidence>
<protein>
    <submittedName>
        <fullName evidence="2">Activator of 2-hydroxyglutaryl-CoA dehydratase</fullName>
    </submittedName>
</protein>
<organism evidence="2 3">
    <name type="scientific">Fusibacter tunisiensis</name>
    <dbReference type="NCBI Taxonomy" id="1008308"/>
    <lineage>
        <taxon>Bacteria</taxon>
        <taxon>Bacillati</taxon>
        <taxon>Bacillota</taxon>
        <taxon>Clostridia</taxon>
        <taxon>Eubacteriales</taxon>
        <taxon>Eubacteriales Family XII. Incertae Sedis</taxon>
        <taxon>Fusibacter</taxon>
    </lineage>
</organism>
<dbReference type="Pfam" id="PF01869">
    <property type="entry name" value="BcrAD_BadFG"/>
    <property type="match status" value="1"/>
</dbReference>
<evidence type="ECO:0000259" key="1">
    <source>
        <dbReference type="Pfam" id="PF01869"/>
    </source>
</evidence>
<feature type="domain" description="ATPase BadF/BadG/BcrA/BcrD type" evidence="1">
    <location>
        <begin position="8"/>
        <end position="216"/>
    </location>
</feature>
<gene>
    <name evidence="2" type="ORF">JOC49_000166</name>
</gene>
<evidence type="ECO:0000313" key="3">
    <source>
        <dbReference type="Proteomes" id="UP000767854"/>
    </source>
</evidence>
<proteinExistence type="predicted"/>
<keyword evidence="3" id="KW-1185">Reference proteome</keyword>
<dbReference type="EMBL" id="JAFBDT010000001">
    <property type="protein sequence ID" value="MBM7560657.1"/>
    <property type="molecule type" value="Genomic_DNA"/>
</dbReference>
<name>A0ABS2MMV7_9FIRM</name>
<dbReference type="InterPro" id="IPR051805">
    <property type="entry name" value="Dehydratase_Activator_Redct"/>
</dbReference>
<dbReference type="PANTHER" id="PTHR32329">
    <property type="entry name" value="BIFUNCTIONAL PROTEIN [INCLUDES 2-HYDROXYACYL-COA DEHYDRATASE (N-TER) AND ITS ACTIVATOR DOMAIN (C_TERM)-RELATED"/>
    <property type="match status" value="1"/>
</dbReference>
<dbReference type="InterPro" id="IPR043129">
    <property type="entry name" value="ATPase_NBD"/>
</dbReference>
<dbReference type="PANTHER" id="PTHR32329:SF4">
    <property type="entry name" value="ACTIVATOR OF 2-HYDROXYACYL-COA DEHYDRATASE"/>
    <property type="match status" value="1"/>
</dbReference>
<sequence length="232" mass="24837">MNAVKLNVGLDVGSTTVKMIVLDEQENIIFKDYRRHFSDIKNTVTQLLEEVKSVLGDAKLKFMVTGSAGLSLAESLGVTFIQEVVACTKAIKKYAPETDVAIELGGEDAKIMYFGTTVEQRMNGTCAGGTGSFIDQMSSLLRTDALGLNLLAQSHKEIYPIASRCGVFAKTDVQPLLNEGASKADIAASVFQAVVNQTISGLAAGKPIRGKVAFLGALCLFYLNLKNVLLLP</sequence>
<comment type="caution">
    <text evidence="2">The sequence shown here is derived from an EMBL/GenBank/DDBJ whole genome shotgun (WGS) entry which is preliminary data.</text>
</comment>
<dbReference type="Proteomes" id="UP000767854">
    <property type="component" value="Unassembled WGS sequence"/>
</dbReference>
<dbReference type="Gene3D" id="3.30.420.40">
    <property type="match status" value="2"/>
</dbReference>
<reference evidence="2 3" key="1">
    <citation type="submission" date="2021-01" db="EMBL/GenBank/DDBJ databases">
        <title>Genomic Encyclopedia of Type Strains, Phase IV (KMG-IV): sequencing the most valuable type-strain genomes for metagenomic binning, comparative biology and taxonomic classification.</title>
        <authorList>
            <person name="Goeker M."/>
        </authorList>
    </citation>
    <scope>NUCLEOTIDE SEQUENCE [LARGE SCALE GENOMIC DNA]</scope>
    <source>
        <strain evidence="2 3">DSM 24436</strain>
    </source>
</reference>
<dbReference type="SUPFAM" id="SSF53067">
    <property type="entry name" value="Actin-like ATPase domain"/>
    <property type="match status" value="1"/>
</dbReference>
<dbReference type="InterPro" id="IPR002731">
    <property type="entry name" value="ATPase_BadF"/>
</dbReference>